<reference evidence="2 3" key="1">
    <citation type="submission" date="2015-08" db="EMBL/GenBank/DDBJ databases">
        <title>Next Generation Sequencing and Analysis of the Genome of Puccinia sorghi L Schw, the Causal Agent of Maize Common Rust.</title>
        <authorList>
            <person name="Rochi L."/>
            <person name="Burguener G."/>
            <person name="Darino M."/>
            <person name="Turjanski A."/>
            <person name="Kreff E."/>
            <person name="Dieguez M.J."/>
            <person name="Sacco F."/>
        </authorList>
    </citation>
    <scope>NUCLEOTIDE SEQUENCE [LARGE SCALE GENOMIC DNA]</scope>
    <source>
        <strain evidence="2 3">RO10H11247</strain>
    </source>
</reference>
<gene>
    <name evidence="2" type="ORF">VP01_666g5</name>
</gene>
<dbReference type="AlphaFoldDB" id="A0A0L6UH22"/>
<evidence type="ECO:0000313" key="3">
    <source>
        <dbReference type="Proteomes" id="UP000037035"/>
    </source>
</evidence>
<keyword evidence="3" id="KW-1185">Reference proteome</keyword>
<protein>
    <submittedName>
        <fullName evidence="2">Uncharacterized protein</fullName>
    </submittedName>
</protein>
<feature type="transmembrane region" description="Helical" evidence="1">
    <location>
        <begin position="366"/>
        <end position="392"/>
    </location>
</feature>
<dbReference type="EMBL" id="LAVV01012017">
    <property type="protein sequence ID" value="KNZ47110.1"/>
    <property type="molecule type" value="Genomic_DNA"/>
</dbReference>
<dbReference type="VEuPathDB" id="FungiDB:VP01_666g5"/>
<keyword evidence="1" id="KW-0472">Membrane</keyword>
<accession>A0A0L6UH22</accession>
<feature type="transmembrane region" description="Helical" evidence="1">
    <location>
        <begin position="20"/>
        <end position="42"/>
    </location>
</feature>
<feature type="transmembrane region" description="Helical" evidence="1">
    <location>
        <begin position="499"/>
        <end position="516"/>
    </location>
</feature>
<keyword evidence="1" id="KW-1133">Transmembrane helix</keyword>
<organism evidence="2 3">
    <name type="scientific">Puccinia sorghi</name>
    <dbReference type="NCBI Taxonomy" id="27349"/>
    <lineage>
        <taxon>Eukaryota</taxon>
        <taxon>Fungi</taxon>
        <taxon>Dikarya</taxon>
        <taxon>Basidiomycota</taxon>
        <taxon>Pucciniomycotina</taxon>
        <taxon>Pucciniomycetes</taxon>
        <taxon>Pucciniales</taxon>
        <taxon>Pucciniaceae</taxon>
        <taxon>Puccinia</taxon>
    </lineage>
</organism>
<proteinExistence type="predicted"/>
<dbReference type="Proteomes" id="UP000037035">
    <property type="component" value="Unassembled WGS sequence"/>
</dbReference>
<name>A0A0L6UH22_9BASI</name>
<keyword evidence="1" id="KW-0812">Transmembrane</keyword>
<comment type="caution">
    <text evidence="2">The sequence shown here is derived from an EMBL/GenBank/DDBJ whole genome shotgun (WGS) entry which is preliminary data.</text>
</comment>
<evidence type="ECO:0000256" key="1">
    <source>
        <dbReference type="SAM" id="Phobius"/>
    </source>
</evidence>
<sequence length="1167" mass="133999">MNCLVHYEGIGINHLPSKNLVMQLFLASMALTFICPHQIIFLHMKSTSLHFFKTGPQLPHSKCWVHPCSPGPPPNHSSKISLNFCKIVCTHVQETLTQVGSLVSNYLIPSFLFKKFIFCFLHSNQSGHEIFTTQSMLNLVIKQDPTLQKKIIAQLPAVDMQDASTKLPSKLHMFSYVYILAQSLCILHSDCASKLGGITLGECASHHNFFIKYFNNLEAAYFLLYITAEALEYLDHIFLPNHKLYISYGHKIFGEAEVIHKVFIHVISYISIKLTIKNTQEINKNGLRIVYKYVQYLKVFGASSQRAEGHSGDASLYTPGMFLLKYTASQVELRMRLIVTCVDVKLNNQPDVFPKSSCYHPYNMRLIFCLEMIITHISYGHHFITLIFFLFLTLSQQSVQNHKMLYIIILISSLFWLSKHCDCIIAKSQFATNLRKIYSPKIRLNLCTTYNQHTTGISSVYHQVQRKHLHASAMETSLVKFKCNYFKMKLNKTKSLRKVKGVCYFILFFNCILLSSNSQRKDWSSCVITFLHCIAQKWVSCDLGGCGWFFSEEWKFSLSSISVVENHSIFNLEYNSNKTEPIQTSSIVNGFSSCLVFLNTITASERPFSLKFYNPNFPYLEKLTGSSNKYIILKGSNIILNVNTKIIQPDQGGDTGIMKEVCASPFHQRIQSYGNLIDQCVRHNYDQIKCLFVHPTSPNIILCISPIEKLIQMMVINSSIVFILFLEYAEIRVVMCCFMWANYTENIYNVQHESSCGKLLDGLYLIQTCSSPFKFPNMASTPSSLCLSVFYQCSQLKLLWATLTDGSEWVNQEMSHIIIANLQPNNSKSSSGNSLSNVKNQGKKFFLRQTEVREEDGFLNNQKGNIELERRMKFYLIPETCFLLTKKKESQKQRQHVHIAFTLGLVSMKNKPFVSLRDNSPDYSTHVNYMKCVCSSSVVVLLFLLVQLSLQPFLRFLKKKREFYILQGPLLLLHHPPTTQGHYQLSVILLLLYSSHFSSSLGFISETTLTADLFLSFSLSFSLVFQPWPQVLSHLMGAINHTAYSERKNNKNKNHYIFINCLLWHRLTAAAVTDKRKMMLEFIMNVLLGRDEDLLDFQKKRQNLGFKPAIEIEMIQSQKNRRVSDNAQKQLTPTQPCYDASCFQPIYTEWSKLSRYVERAGRLKKGI</sequence>
<evidence type="ECO:0000313" key="2">
    <source>
        <dbReference type="EMBL" id="KNZ47110.1"/>
    </source>
</evidence>